<dbReference type="InterPro" id="IPR013216">
    <property type="entry name" value="Methyltransf_11"/>
</dbReference>
<dbReference type="SUPFAM" id="SSF53335">
    <property type="entry name" value="S-adenosyl-L-methionine-dependent methyltransferases"/>
    <property type="match status" value="1"/>
</dbReference>
<name>A0A3B0UF28_9ZZZZ</name>
<proteinExistence type="predicted"/>
<keyword evidence="2" id="KW-0489">Methyltransferase</keyword>
<keyword evidence="2" id="KW-0808">Transferase</keyword>
<dbReference type="InterPro" id="IPR029063">
    <property type="entry name" value="SAM-dependent_MTases_sf"/>
</dbReference>
<dbReference type="GO" id="GO:0032259">
    <property type="term" value="P:methylation"/>
    <property type="evidence" value="ECO:0007669"/>
    <property type="project" value="UniProtKB-KW"/>
</dbReference>
<dbReference type="AlphaFoldDB" id="A0A3B0UF28"/>
<gene>
    <name evidence="2" type="ORF">MNBD_ALPHA11-287</name>
</gene>
<accession>A0A3B0UF28</accession>
<keyword evidence="2" id="KW-0378">Hydrolase</keyword>
<protein>
    <submittedName>
        <fullName evidence="2">SAM-dependent methyltransferase 2, in cluster with Hydroxyacylglutathione hydrolase</fullName>
        <ecNumber evidence="2">3.1.2.6</ecNumber>
    </submittedName>
</protein>
<dbReference type="GO" id="GO:0008757">
    <property type="term" value="F:S-adenosylmethionine-dependent methyltransferase activity"/>
    <property type="evidence" value="ECO:0007669"/>
    <property type="project" value="InterPro"/>
</dbReference>
<dbReference type="EC" id="3.1.2.6" evidence="2"/>
<evidence type="ECO:0000259" key="1">
    <source>
        <dbReference type="Pfam" id="PF08241"/>
    </source>
</evidence>
<feature type="non-terminal residue" evidence="2">
    <location>
        <position position="117"/>
    </location>
</feature>
<reference evidence="2" key="1">
    <citation type="submission" date="2018-06" db="EMBL/GenBank/DDBJ databases">
        <authorList>
            <person name="Zhirakovskaya E."/>
        </authorList>
    </citation>
    <scope>NUCLEOTIDE SEQUENCE</scope>
</reference>
<dbReference type="Pfam" id="PF08241">
    <property type="entry name" value="Methyltransf_11"/>
    <property type="match status" value="1"/>
</dbReference>
<organism evidence="2">
    <name type="scientific">hydrothermal vent metagenome</name>
    <dbReference type="NCBI Taxonomy" id="652676"/>
    <lineage>
        <taxon>unclassified sequences</taxon>
        <taxon>metagenomes</taxon>
        <taxon>ecological metagenomes</taxon>
    </lineage>
</organism>
<sequence>MTPDVTQLIEFYKSPLGNIARELVRDQIKGFAGDITGKRVLGLGFATPYLRFCLGSSERVLAFMPARQGASAWPREGPSVTVLCDPVEMPLTDAAIDLVIAVHGFEHVGDNEELMRE</sequence>
<evidence type="ECO:0000313" key="2">
    <source>
        <dbReference type="EMBL" id="VAW18216.1"/>
    </source>
</evidence>
<dbReference type="Gene3D" id="3.40.50.150">
    <property type="entry name" value="Vaccinia Virus protein VP39"/>
    <property type="match status" value="1"/>
</dbReference>
<feature type="domain" description="Methyltransferase type 11" evidence="1">
    <location>
        <begin position="58"/>
        <end position="117"/>
    </location>
</feature>
<dbReference type="GO" id="GO:0004416">
    <property type="term" value="F:hydroxyacylglutathione hydrolase activity"/>
    <property type="evidence" value="ECO:0007669"/>
    <property type="project" value="UniProtKB-EC"/>
</dbReference>
<dbReference type="EMBL" id="UOEQ01000167">
    <property type="protein sequence ID" value="VAW18216.1"/>
    <property type="molecule type" value="Genomic_DNA"/>
</dbReference>